<evidence type="ECO:0000313" key="3">
    <source>
        <dbReference type="Ensembl" id="ENSGEVP00005018997.1"/>
    </source>
</evidence>
<dbReference type="SMART" id="SM00609">
    <property type="entry name" value="VIT"/>
    <property type="match status" value="1"/>
</dbReference>
<evidence type="ECO:0000259" key="2">
    <source>
        <dbReference type="PROSITE" id="PS51468"/>
    </source>
</evidence>
<reference evidence="3" key="3">
    <citation type="submission" date="2025-09" db="UniProtKB">
        <authorList>
            <consortium name="Ensembl"/>
        </authorList>
    </citation>
    <scope>IDENTIFICATION</scope>
</reference>
<evidence type="ECO:0000256" key="1">
    <source>
        <dbReference type="SAM" id="MobiDB-lite"/>
    </source>
</evidence>
<dbReference type="GeneTree" id="ENSGT00940000154554"/>
<dbReference type="Proteomes" id="UP000694390">
    <property type="component" value="Chromosome 7"/>
</dbReference>
<proteinExistence type="predicted"/>
<evidence type="ECO:0000313" key="4">
    <source>
        <dbReference type="Proteomes" id="UP000694390"/>
    </source>
</evidence>
<feature type="region of interest" description="Disordered" evidence="1">
    <location>
        <begin position="208"/>
        <end position="232"/>
    </location>
</feature>
<dbReference type="InterPro" id="IPR050934">
    <property type="entry name" value="ITIH"/>
</dbReference>
<organism evidence="3 4">
    <name type="scientific">Gopherus evgoodei</name>
    <name type="common">Goodes thornscrub tortoise</name>
    <dbReference type="NCBI Taxonomy" id="1825980"/>
    <lineage>
        <taxon>Eukaryota</taxon>
        <taxon>Metazoa</taxon>
        <taxon>Chordata</taxon>
        <taxon>Craniata</taxon>
        <taxon>Vertebrata</taxon>
        <taxon>Euteleostomi</taxon>
        <taxon>Archelosauria</taxon>
        <taxon>Testudinata</taxon>
        <taxon>Testudines</taxon>
        <taxon>Cryptodira</taxon>
        <taxon>Durocryptodira</taxon>
        <taxon>Testudinoidea</taxon>
        <taxon>Testudinidae</taxon>
        <taxon>Gopherus</taxon>
    </lineage>
</organism>
<dbReference type="OrthoDB" id="299997at2759"/>
<dbReference type="Ensembl" id="ENSGEVT00005019954.1">
    <property type="protein sequence ID" value="ENSGEVP00005018997.1"/>
    <property type="gene ID" value="ENSGEVG00005013429.1"/>
</dbReference>
<dbReference type="InterPro" id="IPR013694">
    <property type="entry name" value="VIT"/>
</dbReference>
<dbReference type="PANTHER" id="PTHR10338:SF115">
    <property type="entry name" value="INTER-ALPHA-TRYPSIN INHIBITOR HEAVY CHAIN H3"/>
    <property type="match status" value="1"/>
</dbReference>
<feature type="domain" description="VIT" evidence="2">
    <location>
        <begin position="118"/>
        <end position="168"/>
    </location>
</feature>
<reference evidence="3" key="1">
    <citation type="submission" date="2019-06" db="EMBL/GenBank/DDBJ databases">
        <title>G10K-VGP Goodes thornscrub tortoise genome, primary haplotype.</title>
        <authorList>
            <person name="Murphy B."/>
            <person name="Edwards T."/>
            <person name="Rhie A."/>
            <person name="Koren S."/>
            <person name="Phillippy A."/>
            <person name="Fedrigo O."/>
            <person name="Haase B."/>
            <person name="Mountcastle J."/>
            <person name="Lewin H."/>
            <person name="Damas J."/>
            <person name="Howe K."/>
            <person name="Formenti G."/>
            <person name="Myers G."/>
            <person name="Durbin R."/>
            <person name="Jarvis E.D."/>
        </authorList>
    </citation>
    <scope>NUCLEOTIDE SEQUENCE [LARGE SCALE GENOMIC DNA]</scope>
</reference>
<dbReference type="PANTHER" id="PTHR10338">
    <property type="entry name" value="INTER-ALPHA-TRYPSIN INHIBITOR HEAVY CHAIN FAMILY MEMBER"/>
    <property type="match status" value="1"/>
</dbReference>
<accession>A0A8C4Y4Z2</accession>
<dbReference type="AlphaFoldDB" id="A0A8C4Y4Z2"/>
<keyword evidence="4" id="KW-1185">Reference proteome</keyword>
<dbReference type="PROSITE" id="PS51468">
    <property type="entry name" value="VIT"/>
    <property type="match status" value="1"/>
</dbReference>
<name>A0A8C4Y4Z2_9SAUR</name>
<protein>
    <recommendedName>
        <fullName evidence="2">VIT domain-containing protein</fullName>
    </recommendedName>
</protein>
<sequence>MEATSSQGAQQHPQLQHVCVASLIEPPSSEHSVRETIPESIACGVAGAILCAYHPRIPSLAEVLWASCPEFSRMCLFRHKIYSMKIDSKVTSRFAHNVITMVFDVELPKTAFITNFKKEAAKKQYEKAASHGHTAGLVKASGKKTEKFTVSVNIAAASKVTFELTYEELLKRHLGKYEMLIKVKPKQLVKQFQVNCSGISFIFSRGPSPPQVPLEQQSGRGFPQMPSLHCSS</sequence>
<dbReference type="Pfam" id="PF08487">
    <property type="entry name" value="VIT"/>
    <property type="match status" value="1"/>
</dbReference>
<reference evidence="3" key="2">
    <citation type="submission" date="2025-08" db="UniProtKB">
        <authorList>
            <consortium name="Ensembl"/>
        </authorList>
    </citation>
    <scope>IDENTIFICATION</scope>
</reference>